<dbReference type="InterPro" id="IPR011527">
    <property type="entry name" value="ABC1_TM_dom"/>
</dbReference>
<evidence type="ECO:0000256" key="9">
    <source>
        <dbReference type="ARBA" id="ARBA00023136"/>
    </source>
</evidence>
<dbReference type="Gene3D" id="3.90.70.10">
    <property type="entry name" value="Cysteine proteinases"/>
    <property type="match status" value="1"/>
</dbReference>
<organism evidence="14 15">
    <name type="scientific">Aureimonas fodinaquatilis</name>
    <dbReference type="NCBI Taxonomy" id="2565783"/>
    <lineage>
        <taxon>Bacteria</taxon>
        <taxon>Pseudomonadati</taxon>
        <taxon>Pseudomonadota</taxon>
        <taxon>Alphaproteobacteria</taxon>
        <taxon>Hyphomicrobiales</taxon>
        <taxon>Aurantimonadaceae</taxon>
        <taxon>Aureimonas</taxon>
    </lineage>
</organism>
<proteinExistence type="inferred from homology"/>
<dbReference type="GO" id="GO:0005886">
    <property type="term" value="C:plasma membrane"/>
    <property type="evidence" value="ECO:0007669"/>
    <property type="project" value="UniProtKB-SubCell"/>
</dbReference>
<comment type="subcellular location">
    <subcellularLocation>
        <location evidence="1">Cell membrane</location>
        <topology evidence="1">Multi-pass membrane protein</topology>
    </subcellularLocation>
</comment>
<dbReference type="SMART" id="SM00382">
    <property type="entry name" value="AAA"/>
    <property type="match status" value="1"/>
</dbReference>
<evidence type="ECO:0000259" key="13">
    <source>
        <dbReference type="PROSITE" id="PS50929"/>
    </source>
</evidence>
<evidence type="ECO:0000256" key="5">
    <source>
        <dbReference type="ARBA" id="ARBA00022692"/>
    </source>
</evidence>
<dbReference type="Pfam" id="PF00005">
    <property type="entry name" value="ABC_tran"/>
    <property type="match status" value="1"/>
</dbReference>
<evidence type="ECO:0000256" key="7">
    <source>
        <dbReference type="ARBA" id="ARBA00022840"/>
    </source>
</evidence>
<dbReference type="InterPro" id="IPR003439">
    <property type="entry name" value="ABC_transporter-like_ATP-bd"/>
</dbReference>
<keyword evidence="4" id="KW-1003">Cell membrane</keyword>
<dbReference type="InterPro" id="IPR036640">
    <property type="entry name" value="ABC1_TM_sf"/>
</dbReference>
<comment type="similarity">
    <text evidence="2">Belongs to the ABC transporter superfamily.</text>
</comment>
<dbReference type="GO" id="GO:0016887">
    <property type="term" value="F:ATP hydrolysis activity"/>
    <property type="evidence" value="ECO:0007669"/>
    <property type="project" value="InterPro"/>
</dbReference>
<dbReference type="OrthoDB" id="9808328at2"/>
<dbReference type="InterPro" id="IPR017750">
    <property type="entry name" value="ATPase_T1SS"/>
</dbReference>
<dbReference type="Gene3D" id="3.40.50.300">
    <property type="entry name" value="P-loop containing nucleotide triphosphate hydrolases"/>
    <property type="match status" value="1"/>
</dbReference>
<dbReference type="CDD" id="cd18587">
    <property type="entry name" value="ABC_6TM_LapB_like"/>
    <property type="match status" value="1"/>
</dbReference>
<feature type="transmembrane region" description="Helical" evidence="10">
    <location>
        <begin position="204"/>
        <end position="224"/>
    </location>
</feature>
<evidence type="ECO:0000256" key="4">
    <source>
        <dbReference type="ARBA" id="ARBA00022475"/>
    </source>
</evidence>
<dbReference type="RefSeq" id="WP_149299725.1">
    <property type="nucleotide sequence ID" value="NZ_VTWH01000002.1"/>
</dbReference>
<dbReference type="InterPro" id="IPR003593">
    <property type="entry name" value="AAA+_ATPase"/>
</dbReference>
<accession>A0A5B0DX76</accession>
<dbReference type="Gene3D" id="1.20.1560.10">
    <property type="entry name" value="ABC transporter type 1, transmembrane domain"/>
    <property type="match status" value="1"/>
</dbReference>
<feature type="domain" description="ABC transmembrane type-1" evidence="13">
    <location>
        <begin position="170"/>
        <end position="448"/>
    </location>
</feature>
<name>A0A5B0DX76_9HYPH</name>
<dbReference type="PROSITE" id="PS50929">
    <property type="entry name" value="ABC_TM1F"/>
    <property type="match status" value="1"/>
</dbReference>
<evidence type="ECO:0000256" key="2">
    <source>
        <dbReference type="ARBA" id="ARBA00005417"/>
    </source>
</evidence>
<evidence type="ECO:0000256" key="8">
    <source>
        <dbReference type="ARBA" id="ARBA00022989"/>
    </source>
</evidence>
<dbReference type="InterPro" id="IPR039421">
    <property type="entry name" value="Type_1_exporter"/>
</dbReference>
<keyword evidence="3" id="KW-0813">Transport</keyword>
<feature type="domain" description="ABC transporter" evidence="12">
    <location>
        <begin position="482"/>
        <end position="718"/>
    </location>
</feature>
<dbReference type="EMBL" id="VTWH01000002">
    <property type="protein sequence ID" value="KAA0970602.1"/>
    <property type="molecule type" value="Genomic_DNA"/>
</dbReference>
<evidence type="ECO:0000256" key="3">
    <source>
        <dbReference type="ARBA" id="ARBA00022448"/>
    </source>
</evidence>
<dbReference type="GO" id="GO:0005524">
    <property type="term" value="F:ATP binding"/>
    <property type="evidence" value="ECO:0007669"/>
    <property type="project" value="UniProtKB-KW"/>
</dbReference>
<keyword evidence="6" id="KW-0547">Nucleotide-binding</keyword>
<evidence type="ECO:0000313" key="15">
    <source>
        <dbReference type="Proteomes" id="UP000324738"/>
    </source>
</evidence>
<keyword evidence="8 10" id="KW-1133">Transmembrane helix</keyword>
<keyword evidence="15" id="KW-1185">Reference proteome</keyword>
<evidence type="ECO:0000259" key="12">
    <source>
        <dbReference type="PROSITE" id="PS50893"/>
    </source>
</evidence>
<evidence type="ECO:0000256" key="1">
    <source>
        <dbReference type="ARBA" id="ARBA00004651"/>
    </source>
</evidence>
<reference evidence="14 15" key="1">
    <citation type="submission" date="2019-08" db="EMBL/GenBank/DDBJ databases">
        <title>Aureimonas fodiniaquatilis sp. nov., isolated from a coal mine wastewater.</title>
        <authorList>
            <person name="Kim W."/>
        </authorList>
    </citation>
    <scope>NUCLEOTIDE SEQUENCE [LARGE SCALE GENOMIC DNA]</scope>
    <source>
        <strain evidence="14 15">CAU 1482</strain>
    </source>
</reference>
<dbReference type="Proteomes" id="UP000324738">
    <property type="component" value="Unassembled WGS sequence"/>
</dbReference>
<dbReference type="InterPro" id="IPR017871">
    <property type="entry name" value="ABC_transporter-like_CS"/>
</dbReference>
<evidence type="ECO:0000259" key="11">
    <source>
        <dbReference type="PROSITE" id="PS50003"/>
    </source>
</evidence>
<sequence>MKHEDKLVVASPKPASNANNWLEALRRVARHYELPSGYRTARPALTELTEQDRDIREMATSLGLNVKIVASLPAKAQGWSLPLIVELRDGRTGVVESISSSGMALIRFSGDEGLASPFPVLSLCSALSRAAIARPALAIPDARIDAYIQPFRPNWLRSIILSDMRPYTHVMLASFLANCLGLAGVIFSMQVYDRVVPAESYHTLYVLFLGVIVALLFDFILRCARMNVVDTLGKRADLRMSDLVFGHALRVRNDARPAATGTFISQLRDLEQVRELLTSTTVSAIADMPFFLLFLVIFWVIGGPLVAVPLVALVLLITPGILAQPRLRRFTSEAMRESALRNAILVEAVQGLEDIKCLQAEDRFQRRWNHCNAVTSQANLKLRGLANGLIAWTQVVQTGVFASVICLGAPMVISGEMTTGALIAASVLGSRMMAPMAQITQVLSRLQQAKVGLSGVNEIMKKPVDSPELESRVPLPEADGRYKFKSATFRYGDPTTPTVLHIGALTIGAGEKIALLGRNGAGKSTLLHALSGMMLPASGEVLLDDRSIGQIDPGDLRSQIGFASQNSRLFYGSIRENLLLGAPHASHADMHNAVSMVGADEFIARLPQGMDYPIQEGGAGLSGGQKQALLLARLLLRQPRIILLDEPTAAMDEISERHFIEHFSKWARGRTVIVATHRMRVLDLADRILVIERGRISLDDAKEKALASLRNVRNVATGMAERANASTVRMEG</sequence>
<dbReference type="FunFam" id="3.40.50.300:FF:000299">
    <property type="entry name" value="ABC transporter ATP-binding protein/permease"/>
    <property type="match status" value="1"/>
</dbReference>
<protein>
    <submittedName>
        <fullName evidence="14">Type I secretion system permease/ATPase</fullName>
    </submittedName>
</protein>
<keyword evidence="9 10" id="KW-0472">Membrane</keyword>
<evidence type="ECO:0000313" key="14">
    <source>
        <dbReference type="EMBL" id="KAA0970602.1"/>
    </source>
</evidence>
<evidence type="ECO:0000256" key="10">
    <source>
        <dbReference type="SAM" id="Phobius"/>
    </source>
</evidence>
<dbReference type="NCBIfam" id="TIGR03375">
    <property type="entry name" value="type_I_sec_LssB"/>
    <property type="match status" value="1"/>
</dbReference>
<dbReference type="PANTHER" id="PTHR43394">
    <property type="entry name" value="ATP-DEPENDENT PERMEASE MDL1, MITOCHONDRIAL"/>
    <property type="match status" value="1"/>
</dbReference>
<comment type="caution">
    <text evidence="14">The sequence shown here is derived from an EMBL/GenBank/DDBJ whole genome shotgun (WGS) entry which is preliminary data.</text>
</comment>
<dbReference type="GO" id="GO:0015421">
    <property type="term" value="F:ABC-type oligopeptide transporter activity"/>
    <property type="evidence" value="ECO:0007669"/>
    <property type="project" value="TreeGrafter"/>
</dbReference>
<dbReference type="SUPFAM" id="SSF90123">
    <property type="entry name" value="ABC transporter transmembrane region"/>
    <property type="match status" value="1"/>
</dbReference>
<dbReference type="PROSITE" id="PS50893">
    <property type="entry name" value="ABC_TRANSPORTER_2"/>
    <property type="match status" value="1"/>
</dbReference>
<dbReference type="AlphaFoldDB" id="A0A5B0DX76"/>
<dbReference type="Pfam" id="PF00664">
    <property type="entry name" value="ABC_membrane"/>
    <property type="match status" value="1"/>
</dbReference>
<keyword evidence="5 10" id="KW-0812">Transmembrane</keyword>
<feature type="transmembrane region" description="Helical" evidence="10">
    <location>
        <begin position="170"/>
        <end position="192"/>
    </location>
</feature>
<gene>
    <name evidence="14" type="ORF">FPY71_08880</name>
</gene>
<evidence type="ECO:0000256" key="6">
    <source>
        <dbReference type="ARBA" id="ARBA00022741"/>
    </source>
</evidence>
<dbReference type="InterPro" id="IPR001849">
    <property type="entry name" value="PH_domain"/>
</dbReference>
<dbReference type="PROSITE" id="PS50003">
    <property type="entry name" value="PH_DOMAIN"/>
    <property type="match status" value="1"/>
</dbReference>
<dbReference type="InterPro" id="IPR027417">
    <property type="entry name" value="P-loop_NTPase"/>
</dbReference>
<dbReference type="PANTHER" id="PTHR43394:SF1">
    <property type="entry name" value="ATP-BINDING CASSETTE SUB-FAMILY B MEMBER 10, MITOCHONDRIAL"/>
    <property type="match status" value="1"/>
</dbReference>
<dbReference type="PROSITE" id="PS00211">
    <property type="entry name" value="ABC_TRANSPORTER_1"/>
    <property type="match status" value="1"/>
</dbReference>
<feature type="domain" description="PH" evidence="11">
    <location>
        <begin position="1"/>
        <end position="30"/>
    </location>
</feature>
<dbReference type="SUPFAM" id="SSF52540">
    <property type="entry name" value="P-loop containing nucleoside triphosphate hydrolases"/>
    <property type="match status" value="1"/>
</dbReference>
<keyword evidence="7" id="KW-0067">ATP-binding</keyword>